<dbReference type="KEGG" id="sva:SVA_3735"/>
<dbReference type="PROSITE" id="PS51257">
    <property type="entry name" value="PROKAR_LIPOPROTEIN"/>
    <property type="match status" value="1"/>
</dbReference>
<organism evidence="2 3">
    <name type="scientific">Sulfurifustis variabilis</name>
    <dbReference type="NCBI Taxonomy" id="1675686"/>
    <lineage>
        <taxon>Bacteria</taxon>
        <taxon>Pseudomonadati</taxon>
        <taxon>Pseudomonadota</taxon>
        <taxon>Gammaproteobacteria</taxon>
        <taxon>Acidiferrobacterales</taxon>
        <taxon>Acidiferrobacteraceae</taxon>
        <taxon>Sulfurifustis</taxon>
    </lineage>
</organism>
<dbReference type="OrthoDB" id="9808870at2"/>
<dbReference type="Pfam" id="PF13795">
    <property type="entry name" value="HupE_UreJ_2"/>
    <property type="match status" value="1"/>
</dbReference>
<evidence type="ECO:0000313" key="3">
    <source>
        <dbReference type="Proteomes" id="UP000218899"/>
    </source>
</evidence>
<evidence type="ECO:0000313" key="2">
    <source>
        <dbReference type="EMBL" id="BAU50269.1"/>
    </source>
</evidence>
<keyword evidence="1" id="KW-1133">Transmembrane helix</keyword>
<feature type="transmembrane region" description="Helical" evidence="1">
    <location>
        <begin position="365"/>
        <end position="382"/>
    </location>
</feature>
<dbReference type="AlphaFoldDB" id="A0A1B4V9L9"/>
<dbReference type="EMBL" id="AP014936">
    <property type="protein sequence ID" value="BAU50269.1"/>
    <property type="molecule type" value="Genomic_DNA"/>
</dbReference>
<reference evidence="2 3" key="1">
    <citation type="submission" date="2015-08" db="EMBL/GenBank/DDBJ databases">
        <title>Complete genome sequence of Sulfurifustis variabilis.</title>
        <authorList>
            <person name="Miura A."/>
            <person name="Kojima H."/>
            <person name="Fukui M."/>
        </authorList>
    </citation>
    <scope>NUCLEOTIDE SEQUENCE [LARGE SCALE GENOMIC DNA]</scope>
    <source>
        <strain evidence="3">skN76</strain>
    </source>
</reference>
<accession>A0A1B4V9L9</accession>
<protein>
    <submittedName>
        <fullName evidence="2">Membrane protein</fullName>
    </submittedName>
</protein>
<evidence type="ECO:0000256" key="1">
    <source>
        <dbReference type="SAM" id="Phobius"/>
    </source>
</evidence>
<gene>
    <name evidence="2" type="ORF">SVA_3735</name>
</gene>
<feature type="transmembrane region" description="Helical" evidence="1">
    <location>
        <begin position="295"/>
        <end position="316"/>
    </location>
</feature>
<dbReference type="Proteomes" id="UP000218899">
    <property type="component" value="Chromosome"/>
</dbReference>
<keyword evidence="1" id="KW-0472">Membrane</keyword>
<sequence>MRVAMRARKHITCRPAVWLAALVAVACGWHGLAWPHEIRPAVVDVAVDEQRYEIVIAANLEALIAGVSPVHRDTDESPRAREYNRLRALAPGELEREAIRFVPSLLGGVRVEFDGEPARPRVASVSVPPVGDVGISRISRIRLEGETPAGAATFRWRYAPEFGSSVLRVRRAGDAEVLATWLKDGQASDPVPLRGALAAPGRVDLAGQYLALGFTHILPKGLDHILFVLGLFLLSARVRPLLIQVTAFTVAHSITLALGIYGVVSLPPAIVEPLIAASIVYVAVENLVTTRLHAWRPVVVFGFGLLHGMGFAGVLHEVGLPRSEFVTGLVAFNVGVELGQLAVIALACALAVFWRRDRAGYRARVVIPASALIAAVGLYWTVERAIG</sequence>
<feature type="transmembrane region" description="Helical" evidence="1">
    <location>
        <begin position="241"/>
        <end position="264"/>
    </location>
</feature>
<feature type="transmembrane region" description="Helical" evidence="1">
    <location>
        <begin position="270"/>
        <end position="288"/>
    </location>
</feature>
<dbReference type="InterPro" id="IPR032809">
    <property type="entry name" value="Put_HupE_UreJ"/>
</dbReference>
<keyword evidence="3" id="KW-1185">Reference proteome</keyword>
<feature type="transmembrane region" description="Helical" evidence="1">
    <location>
        <begin position="328"/>
        <end position="353"/>
    </location>
</feature>
<name>A0A1B4V9L9_9GAMM</name>
<keyword evidence="1" id="KW-0812">Transmembrane</keyword>
<proteinExistence type="predicted"/>
<feature type="transmembrane region" description="Helical" evidence="1">
    <location>
        <begin position="209"/>
        <end position="234"/>
    </location>
</feature>
<dbReference type="RefSeq" id="WP_096462585.1">
    <property type="nucleotide sequence ID" value="NZ_AP014936.1"/>
</dbReference>